<evidence type="ECO:0000256" key="1">
    <source>
        <dbReference type="ARBA" id="ARBA00022801"/>
    </source>
</evidence>
<protein>
    <submittedName>
        <fullName evidence="4">Alpha/beta hydrolase</fullName>
    </submittedName>
</protein>
<dbReference type="PANTHER" id="PTHR48081:SF8">
    <property type="entry name" value="ALPHA_BETA HYDROLASE FOLD-3 DOMAIN-CONTAINING PROTEIN-RELATED"/>
    <property type="match status" value="1"/>
</dbReference>
<evidence type="ECO:0000313" key="5">
    <source>
        <dbReference type="Proteomes" id="UP001316184"/>
    </source>
</evidence>
<evidence type="ECO:0000313" key="4">
    <source>
        <dbReference type="EMBL" id="UUP15394.1"/>
    </source>
</evidence>
<feature type="domain" description="Alpha/beta hydrolase fold-3" evidence="3">
    <location>
        <begin position="109"/>
        <end position="315"/>
    </location>
</feature>
<dbReference type="GO" id="GO:0016787">
    <property type="term" value="F:hydrolase activity"/>
    <property type="evidence" value="ECO:0007669"/>
    <property type="project" value="UniProtKB-KW"/>
</dbReference>
<gene>
    <name evidence="4" type="ORF">NQV15_08800</name>
</gene>
<dbReference type="Pfam" id="PF07859">
    <property type="entry name" value="Abhydrolase_3"/>
    <property type="match status" value="1"/>
</dbReference>
<evidence type="ECO:0000259" key="3">
    <source>
        <dbReference type="Pfam" id="PF07859"/>
    </source>
</evidence>
<dbReference type="Proteomes" id="UP001316184">
    <property type="component" value="Chromosome"/>
</dbReference>
<feature type="region of interest" description="Disordered" evidence="2">
    <location>
        <begin position="1"/>
        <end position="24"/>
    </location>
</feature>
<name>A0ABY5MB92_9ACTN</name>
<reference evidence="4 5" key="1">
    <citation type="submission" date="2022-08" db="EMBL/GenBank/DDBJ databases">
        <title>novel species in genus Aeromicrobium.</title>
        <authorList>
            <person name="Ye L."/>
        </authorList>
    </citation>
    <scope>NUCLEOTIDE SEQUENCE [LARGE SCALE GENOMIC DNA]</scope>
    <source>
        <strain evidence="5">zg-Y1379</strain>
    </source>
</reference>
<proteinExistence type="predicted"/>
<dbReference type="EMBL" id="CP102173">
    <property type="protein sequence ID" value="UUP15394.1"/>
    <property type="molecule type" value="Genomic_DNA"/>
</dbReference>
<dbReference type="Gene3D" id="3.40.50.1820">
    <property type="entry name" value="alpha/beta hydrolase"/>
    <property type="match status" value="1"/>
</dbReference>
<feature type="compositionally biased region" description="Basic and acidic residues" evidence="2">
    <location>
        <begin position="1"/>
        <end position="10"/>
    </location>
</feature>
<keyword evidence="1 4" id="KW-0378">Hydrolase</keyword>
<dbReference type="RefSeq" id="WP_232399446.1">
    <property type="nucleotide sequence ID" value="NZ_CP102173.1"/>
</dbReference>
<sequence length="341" mass="36510">MSAKADEGELRMPSVARGNAEVGPPPPFDAECVSALTMVLEMYPEPATAEKLPRMRQAATDSDPTDESLECGGAFRVEELSAPGLNGAPDVPVLICTPTAATHRTAAIYYVHGGGMVCGNLRSELDYMMGTAEREGLAIVAVGYRVAPEHPDPAPVEDCYAGLLWLFAQAERFNIDAERILIVGMSAGGGLAAGVALMARDRNGPNLIGQMLHSPMLDERNDTVSSLQFQAHGSWTRESNEFGWSALLGDRRRSEYVSAYASPSRAETLSGLPPTFVDVGSAEVFRDESVDYASRLWAAGGIAELHVWPGGYHGYEAFAPTAAISRGALGARSEWLHRLLN</sequence>
<organism evidence="4 5">
    <name type="scientific">Aeromicrobium wangtongii</name>
    <dbReference type="NCBI Taxonomy" id="2969247"/>
    <lineage>
        <taxon>Bacteria</taxon>
        <taxon>Bacillati</taxon>
        <taxon>Actinomycetota</taxon>
        <taxon>Actinomycetes</taxon>
        <taxon>Propionibacteriales</taxon>
        <taxon>Nocardioidaceae</taxon>
        <taxon>Aeromicrobium</taxon>
    </lineage>
</organism>
<dbReference type="InterPro" id="IPR029058">
    <property type="entry name" value="AB_hydrolase_fold"/>
</dbReference>
<keyword evidence="5" id="KW-1185">Reference proteome</keyword>
<accession>A0ABY5MB92</accession>
<dbReference type="PANTHER" id="PTHR48081">
    <property type="entry name" value="AB HYDROLASE SUPERFAMILY PROTEIN C4A8.06C"/>
    <property type="match status" value="1"/>
</dbReference>
<dbReference type="InterPro" id="IPR013094">
    <property type="entry name" value="AB_hydrolase_3"/>
</dbReference>
<dbReference type="InterPro" id="IPR050300">
    <property type="entry name" value="GDXG_lipolytic_enzyme"/>
</dbReference>
<evidence type="ECO:0000256" key="2">
    <source>
        <dbReference type="SAM" id="MobiDB-lite"/>
    </source>
</evidence>
<dbReference type="SUPFAM" id="SSF53474">
    <property type="entry name" value="alpha/beta-Hydrolases"/>
    <property type="match status" value="1"/>
</dbReference>